<dbReference type="SUPFAM" id="SSF103515">
    <property type="entry name" value="Autotransporter"/>
    <property type="match status" value="1"/>
</dbReference>
<dbReference type="SUPFAM" id="SSF52743">
    <property type="entry name" value="Subtilisin-like"/>
    <property type="match status" value="1"/>
</dbReference>
<dbReference type="InterPro" id="IPR022398">
    <property type="entry name" value="Peptidase_S8_His-AS"/>
</dbReference>
<evidence type="ECO:0000256" key="3">
    <source>
        <dbReference type="ARBA" id="ARBA00022729"/>
    </source>
</evidence>
<dbReference type="PRINTS" id="PR00723">
    <property type="entry name" value="SUBTILISIN"/>
</dbReference>
<comment type="similarity">
    <text evidence="1 7">Belongs to the peptidase S8 family.</text>
</comment>
<feature type="signal peptide" evidence="8">
    <location>
        <begin position="1"/>
        <end position="40"/>
    </location>
</feature>
<keyword evidence="5 7" id="KW-0720">Serine protease</keyword>
<keyword evidence="2 7" id="KW-0645">Protease</keyword>
<protein>
    <recommendedName>
        <fullName evidence="9">Autotransporter domain-containing protein</fullName>
    </recommendedName>
</protein>
<feature type="active site" description="Charge relay system" evidence="6 7">
    <location>
        <position position="205"/>
    </location>
</feature>
<gene>
    <name evidence="10" type="ORF">AWJ14_00580</name>
</gene>
<evidence type="ECO:0000259" key="9">
    <source>
        <dbReference type="PROSITE" id="PS51208"/>
    </source>
</evidence>
<dbReference type="InterPro" id="IPR023828">
    <property type="entry name" value="Peptidase_S8_Ser-AS"/>
</dbReference>
<evidence type="ECO:0000256" key="4">
    <source>
        <dbReference type="ARBA" id="ARBA00022801"/>
    </source>
</evidence>
<reference evidence="10 11" key="1">
    <citation type="submission" date="2015-12" db="EMBL/GenBank/DDBJ databases">
        <authorList>
            <person name="Shamseldin A."/>
            <person name="Moawad H."/>
            <person name="Abd El-Rahim W.M."/>
            <person name="Sadowsky M.J."/>
        </authorList>
    </citation>
    <scope>NUCLEOTIDE SEQUENCE [LARGE SCALE GENOMIC DNA]</scope>
    <source>
        <strain evidence="10 11">JC234</strain>
    </source>
</reference>
<dbReference type="AlphaFoldDB" id="A0A1C1YZC1"/>
<evidence type="ECO:0000313" key="11">
    <source>
        <dbReference type="Proteomes" id="UP000094795"/>
    </source>
</evidence>
<dbReference type="RefSeq" id="WP_066175894.1">
    <property type="nucleotide sequence ID" value="NZ_LQZT01000004.1"/>
</dbReference>
<evidence type="ECO:0000313" key="10">
    <source>
        <dbReference type="EMBL" id="OCW58756.1"/>
    </source>
</evidence>
<feature type="active site" description="Charge relay system" evidence="6 7">
    <location>
        <position position="531"/>
    </location>
</feature>
<dbReference type="InterPro" id="IPR000209">
    <property type="entry name" value="Peptidase_S8/S53_dom"/>
</dbReference>
<dbReference type="PROSITE" id="PS00138">
    <property type="entry name" value="SUBTILASE_SER"/>
    <property type="match status" value="1"/>
</dbReference>
<evidence type="ECO:0000256" key="6">
    <source>
        <dbReference type="PIRSR" id="PIRSR615500-1"/>
    </source>
</evidence>
<evidence type="ECO:0000256" key="1">
    <source>
        <dbReference type="ARBA" id="ARBA00011073"/>
    </source>
</evidence>
<dbReference type="PROSITE" id="PS00137">
    <property type="entry name" value="SUBTILASE_HIS"/>
    <property type="match status" value="1"/>
</dbReference>
<evidence type="ECO:0000256" key="2">
    <source>
        <dbReference type="ARBA" id="ARBA00022670"/>
    </source>
</evidence>
<keyword evidence="4 7" id="KW-0378">Hydrolase</keyword>
<dbReference type="STRING" id="1480615.AWJ14_00580"/>
<dbReference type="PANTHER" id="PTHR43806:SF11">
    <property type="entry name" value="CEREVISIN-RELATED"/>
    <property type="match status" value="1"/>
</dbReference>
<dbReference type="InterPro" id="IPR034061">
    <property type="entry name" value="Peptidases_S8_Autotransporter"/>
</dbReference>
<dbReference type="InterPro" id="IPR036709">
    <property type="entry name" value="Autotransporte_beta_dom_sf"/>
</dbReference>
<evidence type="ECO:0000256" key="8">
    <source>
        <dbReference type="SAM" id="SignalP"/>
    </source>
</evidence>
<dbReference type="Proteomes" id="UP000094795">
    <property type="component" value="Unassembled WGS sequence"/>
</dbReference>
<sequence>MDFSSTSNASQRNRTTGLHCACLLTALFASTALASSPLMAAEPVRTATPAIATAKTAGAAAAPLQQDSAQLDTAELAEALALAASYGKSSLIASVYENARITPFRAEAVASRALAIAPGLSREIRLATDLALSQARNAGFDAGLSGTASGNGLRAALALPPGADNAVDLGSMTEFQRNWGLGAIGAEEAVNRNLTGAGVVVAVVDTGLDMRANGTPHSEFTGRVDERSTSLFHWYDPNLAIAAGDVNAGFVRPETASSDGNGHGTHVSGIIAAAADGNGMQGVAPGATILAIQALPSVMPSENVDESGNFVIDGVTYNTTALTYCGSAVYLTDENQCSQANPVGIGTDAAIAYLATQSDVRIINGSFGPDAAEGETSWATGDLTAEATAVRASLMAGQILTIAAGNERAKAPIYGENPSGIGLFPFINPANAVRTNSAGQLIYSGSETADFSDMTDAALTAAEAADGIQRGRIIVVVATDSQKVLADYSNACGVAAEWCIAAPGGTDDDSVERPILSTYTDGTYKALQGTSMAAPHVAGALAVLIEAFPTYTPAQITNILFETAEDLGDPGTDAVYGRGFLRLDLALQSGPAGLDSADTGTYVAGAGGTADDKLVWTRQVSSSGSLAKQGDGTLVLLGNASFEQGVSVDQGELRIDGNLTGGAVTVGAGATMSGNGTVAANVTSRGTLAPGQSPGLLTINGDLTLISGSQTNIEVDGTAAQVGAGGFDRISVEGTGRTVSLDGVLAPTLRGISGSATNSFTPSLGDNFRFLTLSDGQIVGSFGSLLQPTAGLAANTRFDVVYGADSLMLSTTPLSYADLQGFGVSQSAAAKVIGGAIDAARPAAGTRPGADLAALFSSLYRGDANAVASGLEQATGRIYVDSGQSMVFSVGRFADALWQHQTELSLSGTTDGVAARFWSQGDVWFGRNSDTKSDSASASFGMDIPLDRGWVGGVVRYEGSSVSAGSDGKASIDAYQAAAHGQVAYGDVELSGRAGLSYGRLDVSRQIGFGAGGASPLTGKDNGFGGFAEATVQKRMDLGETKVLPSLTLGYRAFGFDGTTETGDVLPLVTQGQTYQQGHVTAAVTVARNLDLDNGYQLTPQATLGYRRDLLEIADHASASVLGTGFTSQGQAIGRDAFVGGIKLQASNGHGLTFATGYDVDLREGAQQHRLSGSFSLRW</sequence>
<dbReference type="InterPro" id="IPR015500">
    <property type="entry name" value="Peptidase_S8_subtilisin-rel"/>
</dbReference>
<evidence type="ECO:0000256" key="5">
    <source>
        <dbReference type="ARBA" id="ARBA00022825"/>
    </source>
</evidence>
<proteinExistence type="inferred from homology"/>
<dbReference type="CDD" id="cd04848">
    <property type="entry name" value="Peptidases_S8_Autotransporter_serine_protease_like"/>
    <property type="match status" value="1"/>
</dbReference>
<dbReference type="InterPro" id="IPR005546">
    <property type="entry name" value="Autotransporte_beta"/>
</dbReference>
<dbReference type="PROSITE" id="PS51892">
    <property type="entry name" value="SUBTILASE"/>
    <property type="match status" value="1"/>
</dbReference>
<dbReference type="PROSITE" id="PS51208">
    <property type="entry name" value="AUTOTRANSPORTER"/>
    <property type="match status" value="1"/>
</dbReference>
<dbReference type="InterPro" id="IPR050131">
    <property type="entry name" value="Peptidase_S8_subtilisin-like"/>
</dbReference>
<dbReference type="Pfam" id="PF00082">
    <property type="entry name" value="Peptidase_S8"/>
    <property type="match status" value="1"/>
</dbReference>
<dbReference type="GO" id="GO:0004252">
    <property type="term" value="F:serine-type endopeptidase activity"/>
    <property type="evidence" value="ECO:0007669"/>
    <property type="project" value="UniProtKB-UniRule"/>
</dbReference>
<comment type="caution">
    <text evidence="10">The sequence shown here is derived from an EMBL/GenBank/DDBJ whole genome shotgun (WGS) entry which is preliminary data.</text>
</comment>
<dbReference type="PANTHER" id="PTHR43806">
    <property type="entry name" value="PEPTIDASE S8"/>
    <property type="match status" value="1"/>
</dbReference>
<dbReference type="EMBL" id="LQZT01000004">
    <property type="protein sequence ID" value="OCW58756.1"/>
    <property type="molecule type" value="Genomic_DNA"/>
</dbReference>
<name>A0A1C1YZC1_9HYPH</name>
<dbReference type="Gene3D" id="3.40.50.200">
    <property type="entry name" value="Peptidase S8/S53 domain"/>
    <property type="match status" value="1"/>
</dbReference>
<feature type="domain" description="Autotransporter" evidence="9">
    <location>
        <begin position="910"/>
        <end position="1179"/>
    </location>
</feature>
<evidence type="ECO:0000256" key="7">
    <source>
        <dbReference type="PROSITE-ProRule" id="PRU01240"/>
    </source>
</evidence>
<feature type="chain" id="PRO_5008656659" description="Autotransporter domain-containing protein" evidence="8">
    <location>
        <begin position="41"/>
        <end position="1179"/>
    </location>
</feature>
<organism evidence="10 11">
    <name type="scientific">Hoeflea olei</name>
    <dbReference type="NCBI Taxonomy" id="1480615"/>
    <lineage>
        <taxon>Bacteria</taxon>
        <taxon>Pseudomonadati</taxon>
        <taxon>Pseudomonadota</taxon>
        <taxon>Alphaproteobacteria</taxon>
        <taxon>Hyphomicrobiales</taxon>
        <taxon>Rhizobiaceae</taxon>
        <taxon>Hoeflea</taxon>
    </lineage>
</organism>
<dbReference type="Gene3D" id="2.40.128.130">
    <property type="entry name" value="Autotransporter beta-domain"/>
    <property type="match status" value="1"/>
</dbReference>
<dbReference type="Pfam" id="PF03797">
    <property type="entry name" value="Autotransporter"/>
    <property type="match status" value="1"/>
</dbReference>
<accession>A0A1C1YZC1</accession>
<feature type="active site" description="Charge relay system" evidence="6 7">
    <location>
        <position position="263"/>
    </location>
</feature>
<keyword evidence="3 8" id="KW-0732">Signal</keyword>
<keyword evidence="11" id="KW-1185">Reference proteome</keyword>
<dbReference type="GO" id="GO:0006508">
    <property type="term" value="P:proteolysis"/>
    <property type="evidence" value="ECO:0007669"/>
    <property type="project" value="UniProtKB-KW"/>
</dbReference>
<dbReference type="SMART" id="SM00869">
    <property type="entry name" value="Autotransporter"/>
    <property type="match status" value="1"/>
</dbReference>
<dbReference type="InterPro" id="IPR036852">
    <property type="entry name" value="Peptidase_S8/S53_dom_sf"/>
</dbReference>